<reference evidence="1" key="1">
    <citation type="journal article" date="2021" name="Proc. Natl. Acad. Sci. U.S.A.">
        <title>A Catalog of Tens of Thousands of Viruses from Human Metagenomes Reveals Hidden Associations with Chronic Diseases.</title>
        <authorList>
            <person name="Tisza M.J."/>
            <person name="Buck C.B."/>
        </authorList>
    </citation>
    <scope>NUCLEOTIDE SEQUENCE</scope>
    <source>
        <strain evidence="1">CtG4L18</strain>
    </source>
</reference>
<dbReference type="EMBL" id="BK016114">
    <property type="protein sequence ID" value="DAF96154.1"/>
    <property type="molecule type" value="Genomic_DNA"/>
</dbReference>
<accession>A0A8S5UP22</accession>
<evidence type="ECO:0000313" key="1">
    <source>
        <dbReference type="EMBL" id="DAF96154.1"/>
    </source>
</evidence>
<organism evidence="1">
    <name type="scientific">Podoviridae sp. ctG4L18</name>
    <dbReference type="NCBI Taxonomy" id="2825234"/>
    <lineage>
        <taxon>Viruses</taxon>
        <taxon>Duplodnaviria</taxon>
        <taxon>Heunggongvirae</taxon>
        <taxon>Uroviricota</taxon>
        <taxon>Caudoviricetes</taxon>
    </lineage>
</organism>
<sequence>MVDFNEISLLLYSLSRSVFKAFIFVYNNCDPSFVEYPSNKLS</sequence>
<protein>
    <submittedName>
        <fullName evidence="1">Uncharacterized protein</fullName>
    </submittedName>
</protein>
<name>A0A8S5UP22_9CAUD</name>
<proteinExistence type="predicted"/>